<dbReference type="GO" id="GO:0032543">
    <property type="term" value="P:mitochondrial translation"/>
    <property type="evidence" value="ECO:0007669"/>
    <property type="project" value="TreeGrafter"/>
</dbReference>
<evidence type="ECO:0000256" key="7">
    <source>
        <dbReference type="ARBA" id="ARBA00015302"/>
    </source>
</evidence>
<name>A0AAW1XXZ0_RUBAR</name>
<dbReference type="InterPro" id="IPR045864">
    <property type="entry name" value="aa-tRNA-synth_II/BPL/LPL"/>
</dbReference>
<evidence type="ECO:0000256" key="5">
    <source>
        <dbReference type="ARBA" id="ARBA00012139"/>
    </source>
</evidence>
<comment type="subcellular location">
    <subcellularLocation>
        <location evidence="2">Cytoplasm</location>
    </subcellularLocation>
</comment>
<keyword evidence="11" id="KW-0648">Protein biosynthesis</keyword>
<dbReference type="Pfam" id="PF13393">
    <property type="entry name" value="tRNA-synt_His"/>
    <property type="match status" value="1"/>
</dbReference>
<dbReference type="Gene3D" id="1.20.200.10">
    <property type="entry name" value="Fumarase/aspartase (Central domain)"/>
    <property type="match status" value="1"/>
</dbReference>
<dbReference type="Gene3D" id="3.30.930.10">
    <property type="entry name" value="Bira Bifunctional Protein, Domain 2"/>
    <property type="match status" value="1"/>
</dbReference>
<dbReference type="InterPro" id="IPR004154">
    <property type="entry name" value="Anticodon-bd"/>
</dbReference>
<evidence type="ECO:0000256" key="12">
    <source>
        <dbReference type="ARBA" id="ARBA00023146"/>
    </source>
</evidence>
<evidence type="ECO:0000256" key="2">
    <source>
        <dbReference type="ARBA" id="ARBA00004496"/>
    </source>
</evidence>
<dbReference type="InterPro" id="IPR041715">
    <property type="entry name" value="HisRS-like_core"/>
</dbReference>
<keyword evidence="19" id="KW-1185">Reference proteome</keyword>
<keyword evidence="13" id="KW-0585">Phenylalanine catabolism</keyword>
<evidence type="ECO:0000256" key="1">
    <source>
        <dbReference type="ARBA" id="ARBA00002235"/>
    </source>
</evidence>
<evidence type="ECO:0000256" key="9">
    <source>
        <dbReference type="ARBA" id="ARBA00022741"/>
    </source>
</evidence>
<keyword evidence="10" id="KW-0067">ATP-binding</keyword>
<dbReference type="Pfam" id="PF03129">
    <property type="entry name" value="HGTP_anticodon"/>
    <property type="match status" value="1"/>
</dbReference>
<feature type="domain" description="Aminoacyl-transfer RNA synthetases class-II family profile" evidence="17">
    <location>
        <begin position="431"/>
        <end position="777"/>
    </location>
</feature>
<dbReference type="HAMAP" id="MF_00127">
    <property type="entry name" value="His_tRNA_synth"/>
    <property type="match status" value="1"/>
</dbReference>
<evidence type="ECO:0000256" key="10">
    <source>
        <dbReference type="ARBA" id="ARBA00022840"/>
    </source>
</evidence>
<dbReference type="PANTHER" id="PTHR11476:SF7">
    <property type="entry name" value="HISTIDINE--TRNA LIGASE"/>
    <property type="match status" value="1"/>
</dbReference>
<dbReference type="FunFam" id="3.40.50.800:FF:000012">
    <property type="entry name" value="Histidine--tRNA ligase, cytoplasmic"/>
    <property type="match status" value="1"/>
</dbReference>
<evidence type="ECO:0000256" key="8">
    <source>
        <dbReference type="ARBA" id="ARBA00022598"/>
    </source>
</evidence>
<proteinExistence type="inferred from homology"/>
<reference evidence="18 19" key="1">
    <citation type="journal article" date="2023" name="G3 (Bethesda)">
        <title>A chromosome-length genome assembly and annotation of blackberry (Rubus argutus, cv. 'Hillquist').</title>
        <authorList>
            <person name="Bruna T."/>
            <person name="Aryal R."/>
            <person name="Dudchenko O."/>
            <person name="Sargent D.J."/>
            <person name="Mead D."/>
            <person name="Buti M."/>
            <person name="Cavallini A."/>
            <person name="Hytonen T."/>
            <person name="Andres J."/>
            <person name="Pham M."/>
            <person name="Weisz D."/>
            <person name="Mascagni F."/>
            <person name="Usai G."/>
            <person name="Natali L."/>
            <person name="Bassil N."/>
            <person name="Fernandez G.E."/>
            <person name="Lomsadze A."/>
            <person name="Armour M."/>
            <person name="Olukolu B."/>
            <person name="Poorten T."/>
            <person name="Britton C."/>
            <person name="Davik J."/>
            <person name="Ashrafi H."/>
            <person name="Aiden E.L."/>
            <person name="Borodovsky M."/>
            <person name="Worthington M."/>
        </authorList>
    </citation>
    <scope>NUCLEOTIDE SEQUENCE [LARGE SCALE GENOMIC DNA]</scope>
    <source>
        <strain evidence="18">PI 553951</strain>
    </source>
</reference>
<keyword evidence="9" id="KW-0547">Nucleotide-binding</keyword>
<dbReference type="Gene3D" id="3.40.50.800">
    <property type="entry name" value="Anticodon-binding domain"/>
    <property type="match status" value="1"/>
</dbReference>
<dbReference type="FunFam" id="3.30.930.10:FF:000061">
    <property type="entry name" value="Histidine--tRNA ligase, cytoplasmic"/>
    <property type="match status" value="1"/>
</dbReference>
<protein>
    <recommendedName>
        <fullName evidence="7">Histidine--tRNA ligase, cytoplasmic</fullName>
        <ecNumber evidence="5">4.3.1.24</ecNumber>
        <ecNumber evidence="6">6.1.1.21</ecNumber>
    </recommendedName>
    <alternativeName>
        <fullName evidence="15">Histidyl-tRNA synthetase</fullName>
    </alternativeName>
</protein>
<dbReference type="GO" id="GO:0005524">
    <property type="term" value="F:ATP binding"/>
    <property type="evidence" value="ECO:0007669"/>
    <property type="project" value="UniProtKB-KW"/>
</dbReference>
<accession>A0AAW1XXZ0</accession>
<comment type="catalytic activity">
    <reaction evidence="16">
        <text>tRNA(His) + L-histidine + ATP = L-histidyl-tRNA(His) + AMP + diphosphate + H(+)</text>
        <dbReference type="Rhea" id="RHEA:17313"/>
        <dbReference type="Rhea" id="RHEA-COMP:9665"/>
        <dbReference type="Rhea" id="RHEA-COMP:9689"/>
        <dbReference type="ChEBI" id="CHEBI:15378"/>
        <dbReference type="ChEBI" id="CHEBI:30616"/>
        <dbReference type="ChEBI" id="CHEBI:33019"/>
        <dbReference type="ChEBI" id="CHEBI:57595"/>
        <dbReference type="ChEBI" id="CHEBI:78442"/>
        <dbReference type="ChEBI" id="CHEBI:78527"/>
        <dbReference type="ChEBI" id="CHEBI:456215"/>
        <dbReference type="EC" id="6.1.1.21"/>
    </reaction>
</comment>
<evidence type="ECO:0000313" key="19">
    <source>
        <dbReference type="Proteomes" id="UP001457282"/>
    </source>
</evidence>
<dbReference type="PROSITE" id="PS50862">
    <property type="entry name" value="AA_TRNA_LIGASE_II"/>
    <property type="match status" value="1"/>
</dbReference>
<dbReference type="InterPro" id="IPR008948">
    <property type="entry name" value="L-Aspartase-like"/>
</dbReference>
<dbReference type="SUPFAM" id="SSF52954">
    <property type="entry name" value="Class II aaRS ABD-related"/>
    <property type="match status" value="1"/>
</dbReference>
<dbReference type="InterPro" id="IPR015807">
    <property type="entry name" value="His-tRNA-ligase"/>
</dbReference>
<sequence>MAGLPVIRVGGKGSSLSSSSVYAIANGLAQVSIDSSALDRLASSSSSTNLKPHQLISLLPSCSSIEESRASLVVLLSKLLSLSGSPNIRTLLPDRIAAALNSSSSQDLGLESLDLTEEEAIALEKLKDFSAFYGICALLDHQSAALATVSDAVAALSCEALKADVAAFNSIDAGDGYAAKEVIGVANDLKVLLNGSKLVGKVETEAVSEIPKIHARLRVQVKSVHATTREELNSGAKVGKGGSRSVRSERTALLALGAALFDLGDYSLRRAKLDLEAVGSENLLSRLVELFEKQCPSGESLRSGFKLVQELVFEEAETYVKFAHQVNVLMELVQKIVTWEAITVFVALEGAELTGKGQGGEVNGEVNAKAEKKNEKKKKKVSLGRGTTVMVQLIKDKLQGKGGNAVDSSELLENWVKELLSLFDPKNSDFDGVLNKVKEIVESNETRRLPKLPKGTRDFAKEQMTVRKKVFSIVEDVFERHGATALDTPVFELRDTLMGKYGEDSKLIYDLADQGGELSSLRYDLTVPFARYVAMNGITSFKRYQIAKVYRRDNPSKGRYREFYQCDFDIAGQNEKMGPDFEAVYVLTELLDELNIGDYEVKLNHRKLLDGMLEICGVPPEKFRTICSSIDKLDKQSFEQIKKEMVEEKGLSVETADKIGTLVKERGHPLELLSKLKQEGSKFLENNASIDALNDLEILFKCLEKSKCIGKVVFDLSLARGLDYYTGVIYEAVFKGSAQMGAIAAGGRYDNLIGMFGTKQVPAVGVSLGIERVFAIMEQQLHEGQKQATRATKTEVLVSIFGDDIGLAAELSGELWKEKVQAEFLVNKRGTKHFDRAKDSKIPWMIIVGEKEQNEGVVRLRNIAAGEEVVIRRSDIVEELKKRLNA</sequence>
<dbReference type="GO" id="GO:0003723">
    <property type="term" value="F:RNA binding"/>
    <property type="evidence" value="ECO:0007669"/>
    <property type="project" value="TreeGrafter"/>
</dbReference>
<dbReference type="GO" id="GO:0045548">
    <property type="term" value="F:phenylalanine ammonia-lyase activity"/>
    <property type="evidence" value="ECO:0007669"/>
    <property type="project" value="UniProtKB-EC"/>
</dbReference>
<keyword evidence="12" id="KW-0030">Aminoacyl-tRNA synthetase</keyword>
<dbReference type="GO" id="GO:0005739">
    <property type="term" value="C:mitochondrion"/>
    <property type="evidence" value="ECO:0007669"/>
    <property type="project" value="TreeGrafter"/>
</dbReference>
<dbReference type="EC" id="6.1.1.21" evidence="6"/>
<evidence type="ECO:0000256" key="15">
    <source>
        <dbReference type="ARBA" id="ARBA00030619"/>
    </source>
</evidence>
<dbReference type="GO" id="GO:0006559">
    <property type="term" value="P:L-phenylalanine catabolic process"/>
    <property type="evidence" value="ECO:0007669"/>
    <property type="project" value="UniProtKB-KW"/>
</dbReference>
<dbReference type="NCBIfam" id="TIGR00442">
    <property type="entry name" value="hisS"/>
    <property type="match status" value="1"/>
</dbReference>
<dbReference type="PANTHER" id="PTHR11476">
    <property type="entry name" value="HISTIDYL-TRNA SYNTHETASE"/>
    <property type="match status" value="1"/>
</dbReference>
<dbReference type="GO" id="GO:0006427">
    <property type="term" value="P:histidyl-tRNA aminoacylation"/>
    <property type="evidence" value="ECO:0007669"/>
    <property type="project" value="InterPro"/>
</dbReference>
<dbReference type="Proteomes" id="UP001457282">
    <property type="component" value="Unassembled WGS sequence"/>
</dbReference>
<dbReference type="InterPro" id="IPR001106">
    <property type="entry name" value="Aromatic_Lyase"/>
</dbReference>
<evidence type="ECO:0000256" key="14">
    <source>
        <dbReference type="ARBA" id="ARBA00023537"/>
    </source>
</evidence>
<evidence type="ECO:0000259" key="17">
    <source>
        <dbReference type="PROSITE" id="PS50862"/>
    </source>
</evidence>
<keyword evidence="8" id="KW-0436">Ligase</keyword>
<dbReference type="InterPro" id="IPR006195">
    <property type="entry name" value="aa-tRNA-synth_II"/>
</dbReference>
<comment type="caution">
    <text evidence="18">The sequence shown here is derived from an EMBL/GenBank/DDBJ whole genome shotgun (WGS) entry which is preliminary data.</text>
</comment>
<gene>
    <name evidence="18" type="ORF">M0R45_007275</name>
</gene>
<evidence type="ECO:0000256" key="16">
    <source>
        <dbReference type="ARBA" id="ARBA00047639"/>
    </source>
</evidence>
<dbReference type="CDD" id="cd00773">
    <property type="entry name" value="HisRS-like_core"/>
    <property type="match status" value="1"/>
</dbReference>
<comment type="catalytic activity">
    <reaction evidence="14">
        <text>L-phenylalanine = (E)-cinnamate + NH4(+)</text>
        <dbReference type="Rhea" id="RHEA:21384"/>
        <dbReference type="ChEBI" id="CHEBI:15669"/>
        <dbReference type="ChEBI" id="CHEBI:28938"/>
        <dbReference type="ChEBI" id="CHEBI:58095"/>
        <dbReference type="EC" id="4.3.1.24"/>
    </reaction>
</comment>
<dbReference type="GO" id="GO:0005829">
    <property type="term" value="C:cytosol"/>
    <property type="evidence" value="ECO:0007669"/>
    <property type="project" value="TreeGrafter"/>
</dbReference>
<evidence type="ECO:0000256" key="13">
    <source>
        <dbReference type="ARBA" id="ARBA00023232"/>
    </source>
</evidence>
<dbReference type="EC" id="4.3.1.24" evidence="5"/>
<evidence type="ECO:0000313" key="18">
    <source>
        <dbReference type="EMBL" id="KAK9941573.1"/>
    </source>
</evidence>
<evidence type="ECO:0000256" key="4">
    <source>
        <dbReference type="ARBA" id="ARBA00011881"/>
    </source>
</evidence>
<dbReference type="EMBL" id="JBEDUW010000002">
    <property type="protein sequence ID" value="KAK9941573.1"/>
    <property type="molecule type" value="Genomic_DNA"/>
</dbReference>
<dbReference type="InterPro" id="IPR036621">
    <property type="entry name" value="Anticodon-bd_dom_sf"/>
</dbReference>
<comment type="function">
    <text evidence="1">This is a key enzyme of plant metabolism catalyzing the first reaction in the biosynthesis from L-phenylalanine of a wide variety of natural products based on the phenylpropane skeleton.</text>
</comment>
<comment type="subunit">
    <text evidence="4">Homotetramer.</text>
</comment>
<dbReference type="AlphaFoldDB" id="A0AAW1XXZ0"/>
<evidence type="ECO:0000256" key="3">
    <source>
        <dbReference type="ARBA" id="ARBA00008226"/>
    </source>
</evidence>
<dbReference type="SUPFAM" id="SSF48557">
    <property type="entry name" value="L-aspartase-like"/>
    <property type="match status" value="1"/>
</dbReference>
<organism evidence="18 19">
    <name type="scientific">Rubus argutus</name>
    <name type="common">Southern blackberry</name>
    <dbReference type="NCBI Taxonomy" id="59490"/>
    <lineage>
        <taxon>Eukaryota</taxon>
        <taxon>Viridiplantae</taxon>
        <taxon>Streptophyta</taxon>
        <taxon>Embryophyta</taxon>
        <taxon>Tracheophyta</taxon>
        <taxon>Spermatophyta</taxon>
        <taxon>Magnoliopsida</taxon>
        <taxon>eudicotyledons</taxon>
        <taxon>Gunneridae</taxon>
        <taxon>Pentapetalae</taxon>
        <taxon>rosids</taxon>
        <taxon>fabids</taxon>
        <taxon>Rosales</taxon>
        <taxon>Rosaceae</taxon>
        <taxon>Rosoideae</taxon>
        <taxon>Rosoideae incertae sedis</taxon>
        <taxon>Rubus</taxon>
    </lineage>
</organism>
<evidence type="ECO:0000256" key="6">
    <source>
        <dbReference type="ARBA" id="ARBA00012815"/>
    </source>
</evidence>
<dbReference type="GO" id="GO:0004821">
    <property type="term" value="F:histidine-tRNA ligase activity"/>
    <property type="evidence" value="ECO:0007669"/>
    <property type="project" value="UniProtKB-EC"/>
</dbReference>
<comment type="similarity">
    <text evidence="3">Belongs to the class-II aminoacyl-tRNA synthetase family.</text>
</comment>
<evidence type="ECO:0000256" key="11">
    <source>
        <dbReference type="ARBA" id="ARBA00022917"/>
    </source>
</evidence>
<dbReference type="SUPFAM" id="SSF55681">
    <property type="entry name" value="Class II aaRS and biotin synthetases"/>
    <property type="match status" value="1"/>
</dbReference>
<dbReference type="Pfam" id="PF00221">
    <property type="entry name" value="Lyase_aromatic"/>
    <property type="match status" value="1"/>
</dbReference>